<keyword evidence="1" id="KW-0560">Oxidoreductase</keyword>
<feature type="transmembrane region" description="Helical" evidence="1">
    <location>
        <begin position="23"/>
        <end position="42"/>
    </location>
</feature>
<feature type="binding site" evidence="1">
    <location>
        <position position="226"/>
    </location>
    <ligand>
        <name>Fe cation</name>
        <dbReference type="ChEBI" id="CHEBI:24875"/>
    </ligand>
</feature>
<dbReference type="EC" id="1.13.11.63" evidence="1"/>
<comment type="cofactor">
    <cofactor evidence="1">
        <name>Fe(2+)</name>
        <dbReference type="ChEBI" id="CHEBI:29033"/>
    </cofactor>
</comment>
<feature type="transmembrane region" description="Helical" evidence="1">
    <location>
        <begin position="245"/>
        <end position="265"/>
    </location>
</feature>
<feature type="binding site" evidence="1">
    <location>
        <position position="64"/>
    </location>
    <ligand>
        <name>Fe cation</name>
        <dbReference type="ChEBI" id="CHEBI:24875"/>
    </ligand>
</feature>
<feature type="transmembrane region" description="Helical" evidence="1">
    <location>
        <begin position="271"/>
        <end position="294"/>
    </location>
</feature>
<dbReference type="Proteomes" id="UP001058533">
    <property type="component" value="Chromosome"/>
</dbReference>
<sequence>MNIAAADRERIARPVGRRLFRPANAPFWIMGSALGAALLAGIRLDTPIASLAAAIVFLLGGLPHGAFDLAVARRFARSGSASYAHSAALYALVLGVAAIAWTLAPHVALPIFLVLAALHFAADWSTVGERFVETGVGVALVALPIAAHPIAVGDIFAAMGGVDTAASIGRGGMVIAPVATLVAMIGVVILIERDRWSDAAQLGGSLVAMLLLPPLWGFALYFTCVHSVRHLREIGEALPGAGRAMWLRTGTGLTLAALAIGYALLPAMRHLAAPGFVPAAFVLLAILFMPHLILSARIDALRRRAA</sequence>
<evidence type="ECO:0000256" key="1">
    <source>
        <dbReference type="HAMAP-Rule" id="MF_02093"/>
    </source>
</evidence>
<dbReference type="Pfam" id="PF15461">
    <property type="entry name" value="BCD"/>
    <property type="match status" value="1"/>
</dbReference>
<comment type="subcellular location">
    <subcellularLocation>
        <location evidence="1">Cell membrane</location>
        <topology evidence="1">Multi-pass membrane protein</topology>
    </subcellularLocation>
</comment>
<dbReference type="NCBIfam" id="TIGR03753">
    <property type="entry name" value="blh_monoox"/>
    <property type="match status" value="1"/>
</dbReference>
<dbReference type="EMBL" id="CP101740">
    <property type="protein sequence ID" value="UUL81542.1"/>
    <property type="molecule type" value="Genomic_DNA"/>
</dbReference>
<feature type="transmembrane region" description="Helical" evidence="1">
    <location>
        <begin position="171"/>
        <end position="191"/>
    </location>
</feature>
<keyword evidence="1" id="KW-0812">Transmembrane</keyword>
<reference evidence="2" key="1">
    <citation type="submission" date="2022-07" db="EMBL/GenBank/DDBJ databases">
        <title>Sphingomonas sp. nov., a novel bacterium isolated from the north slope of the Mount Everest.</title>
        <authorList>
            <person name="Cui X."/>
            <person name="Liu Y."/>
        </authorList>
    </citation>
    <scope>NUCLEOTIDE SEQUENCE</scope>
    <source>
        <strain evidence="2">S5-59</strain>
    </source>
</reference>
<gene>
    <name evidence="2" type="ORF">NMP03_10005</name>
</gene>
<comment type="similarity">
    <text evidence="1">Belongs to the Brp/Blh beta-carotene diooxygenase family.</text>
</comment>
<feature type="transmembrane region" description="Helical" evidence="1">
    <location>
        <begin position="138"/>
        <end position="159"/>
    </location>
</feature>
<feature type="binding site" evidence="1">
    <location>
        <position position="119"/>
    </location>
    <ligand>
        <name>Fe cation</name>
        <dbReference type="ChEBI" id="CHEBI:24875"/>
    </ligand>
</feature>
<proteinExistence type="inferred from homology"/>
<evidence type="ECO:0000313" key="2">
    <source>
        <dbReference type="EMBL" id="UUL81542.1"/>
    </source>
</evidence>
<dbReference type="HAMAP" id="MF_02093">
    <property type="entry name" value="Beta_carotene_diox"/>
    <property type="match status" value="1"/>
</dbReference>
<keyword evidence="1" id="KW-1003">Cell membrane</keyword>
<keyword evidence="1" id="KW-0472">Membrane</keyword>
<keyword evidence="1" id="KW-0408">Iron</keyword>
<feature type="transmembrane region" description="Helical" evidence="1">
    <location>
        <begin position="48"/>
        <end position="67"/>
    </location>
</feature>
<organism evidence="2 3">
    <name type="scientific">Sphingomonas qomolangmaensis</name>
    <dbReference type="NCBI Taxonomy" id="2918765"/>
    <lineage>
        <taxon>Bacteria</taxon>
        <taxon>Pseudomonadati</taxon>
        <taxon>Pseudomonadota</taxon>
        <taxon>Alphaproteobacteria</taxon>
        <taxon>Sphingomonadales</taxon>
        <taxon>Sphingomonadaceae</taxon>
        <taxon>Sphingomonas</taxon>
    </lineage>
</organism>
<protein>
    <recommendedName>
        <fullName evidence="1">Probable beta-carotene 15,15'-dioxygenase</fullName>
        <ecNumber evidence="1">1.13.11.63</ecNumber>
    </recommendedName>
</protein>
<dbReference type="RefSeq" id="WP_256505230.1">
    <property type="nucleotide sequence ID" value="NZ_CP101740.1"/>
</dbReference>
<keyword evidence="1" id="KW-0479">Metal-binding</keyword>
<comment type="function">
    <text evidence="1">Catalyzes the cleavage of beta-carotene at its central double bond (15,15') to yield two molecules of all-trans-retinal.</text>
</comment>
<keyword evidence="1" id="KW-1133">Transmembrane helix</keyword>
<feature type="transmembrane region" description="Helical" evidence="1">
    <location>
        <begin position="88"/>
        <end position="118"/>
    </location>
</feature>
<dbReference type="InterPro" id="IPR022270">
    <property type="entry name" value="Blh_diox"/>
</dbReference>
<keyword evidence="1" id="KW-0223">Dioxygenase</keyword>
<accession>A0ABY5L6M0</accession>
<name>A0ABY5L6M0_9SPHN</name>
<keyword evidence="3" id="KW-1185">Reference proteome</keyword>
<evidence type="ECO:0000313" key="3">
    <source>
        <dbReference type="Proteomes" id="UP001058533"/>
    </source>
</evidence>
<feature type="binding site" evidence="1">
    <location>
        <position position="230"/>
    </location>
    <ligand>
        <name>Fe cation</name>
        <dbReference type="ChEBI" id="CHEBI:24875"/>
    </ligand>
</feature>
<comment type="catalytic activity">
    <reaction evidence="1">
        <text>all-trans-beta-carotene + O2 = 2 all-trans-retinal</text>
        <dbReference type="Rhea" id="RHEA:32887"/>
        <dbReference type="ChEBI" id="CHEBI:15379"/>
        <dbReference type="ChEBI" id="CHEBI:17579"/>
        <dbReference type="ChEBI" id="CHEBI:17898"/>
        <dbReference type="EC" id="1.13.11.63"/>
    </reaction>
</comment>
<feature type="transmembrane region" description="Helical" evidence="1">
    <location>
        <begin position="203"/>
        <end position="224"/>
    </location>
</feature>